<accession>A0A090QR18</accession>
<dbReference type="AlphaFoldDB" id="A0A090QR18"/>
<dbReference type="STRING" id="754436.JCM19237_441"/>
<organism evidence="1 2">
    <name type="scientific">Photobacterium aphoticum</name>
    <dbReference type="NCBI Taxonomy" id="754436"/>
    <lineage>
        <taxon>Bacteria</taxon>
        <taxon>Pseudomonadati</taxon>
        <taxon>Pseudomonadota</taxon>
        <taxon>Gammaproteobacteria</taxon>
        <taxon>Vibrionales</taxon>
        <taxon>Vibrionaceae</taxon>
        <taxon>Photobacterium</taxon>
    </lineage>
</organism>
<dbReference type="EMBL" id="BBMN01000007">
    <property type="protein sequence ID" value="GAL05351.1"/>
    <property type="molecule type" value="Genomic_DNA"/>
</dbReference>
<evidence type="ECO:0000313" key="2">
    <source>
        <dbReference type="Proteomes" id="UP000029227"/>
    </source>
</evidence>
<gene>
    <name evidence="1" type="ORF">JCM19237_441</name>
</gene>
<protein>
    <submittedName>
        <fullName evidence="1">Uncharacterized protein</fullName>
    </submittedName>
</protein>
<evidence type="ECO:0000313" key="1">
    <source>
        <dbReference type="EMBL" id="GAL05351.1"/>
    </source>
</evidence>
<dbReference type="Gene3D" id="2.60.120.380">
    <property type="match status" value="6"/>
</dbReference>
<name>A0A090QR18_9GAMM</name>
<reference evidence="1 2" key="1">
    <citation type="journal article" date="2014" name="Genome Announc.">
        <title>Draft Genome Sequences of Two Vibrionaceae Species, Vibrio ponticus C121 and Photobacterium aphoticum C119, Isolated as Coral Reef Microbiota.</title>
        <authorList>
            <person name="Al-saari N."/>
            <person name="Meirelles P.M."/>
            <person name="Mino S."/>
            <person name="Suda W."/>
            <person name="Oshima K."/>
            <person name="Hattori M."/>
            <person name="Ohkuma M."/>
            <person name="Thompson F.L."/>
            <person name="Gomez-Gil B."/>
            <person name="Sawabe T."/>
            <person name="Sawabe T."/>
        </authorList>
    </citation>
    <scope>NUCLEOTIDE SEQUENCE [LARGE SCALE GENOMIC DNA]</scope>
    <source>
        <strain evidence="1 2">JCM 19237</strain>
    </source>
</reference>
<dbReference type="Proteomes" id="UP000029227">
    <property type="component" value="Unassembled WGS sequence"/>
</dbReference>
<comment type="caution">
    <text evidence="1">The sequence shown here is derived from an EMBL/GenBank/DDBJ whole genome shotgun (WGS) entry which is preliminary data.</text>
</comment>
<sequence length="674" mass="76705">MHTFHLSGLQSHGKYDILVEQYALDSTLRSKGNVFVSGDSITGKLAPKSVAEYRFDAQENSPIEITSKQLDTQIKYYLEIFDADGNRQFADSYYTTNLYRYAFTPQSSGTHTFRLSGIQSHGKYDILIEQYNLDSILRGNGNIFVPGDSLTGKLAPKSVAEYRFDAQENSPIEITSKQLDTQIKYYLEIFDADGNRQFADSYYTTNLYRYAFTPQSNGTHTVRLSGIQSHGKYDILIEQYNLDSTLRGNGNIFVPGDSLTGKLAPKSVAEYRFDAQENSPIEITSKQLDTQIKYYLEIFDADGNRQFADSYYTTNLYRYAFTPQSSGTHTVRLSGIQSHGKYDILIEQYNLDSTLRGDGNLFSPGDSLTGKLAPRSVAEYRFNAQENSPIEITSKQLNTQIKYYLEIFDADGNRQFADSYYTTNFYRYAFTPQSSGTHTVRLSGIQSHGKYDILIEQYNLDSTLRGDGNLFSPGDSLTGKLAPRSVAEYRFNAQENSPIEITSKQLDTQIKYYLEIFDADGNRQFADSYYTTNFYRYAFTPQSSGTHTVRLSGIQSHGKYDILIEQYNLDSTLRGDGNIFTPGDRLTGKLAPKSVAEYHFDAQENSPIEITSKQLDRQIKYYLEIFDDNGNRQFADSYYTTNLYRYAFTPKTKGRYKIRITGLDGHGRFNLETN</sequence>
<proteinExistence type="predicted"/>